<evidence type="ECO:0000313" key="2">
    <source>
        <dbReference type="Proteomes" id="UP001165063"/>
    </source>
</evidence>
<comment type="caution">
    <text evidence="1">The sequence shown here is derived from an EMBL/GenBank/DDBJ whole genome shotgun (WGS) entry which is preliminary data.</text>
</comment>
<sequence length="333" mass="38323">MATVQTNIKSKQVLKQPYTKKNTSNIHSQVGMRIFGEVFNKLQLHHSAGDCKPDDESASLRSGFNARNKNCFSDSSLTGTITGNIYEVNIDHRKAEGDSYEDNESFGSSTYNDVPSFGPHSEETTVENKTQLNAIVNNEIEVDNSEQKLTTEKFDLDDFISLYTSDIKIDSQYHLRCPIEEFLRSSVEDYTSREIIELRDMQFYPFGPQLNRTSNNKSRTLISDSDSNKIPEMSINTKFDIMSVGTLESDIPATVTTTVQDELPVLRYKKWRKFFGPKSHARKIIRNIVPLDDAKHFHQWVPDEDLRLHLIRLRAKEYALLKYGLDNGKWRMY</sequence>
<organism evidence="1 2">
    <name type="scientific">Ambrosiozyma monospora</name>
    <name type="common">Yeast</name>
    <name type="synonym">Endomycopsis monosporus</name>
    <dbReference type="NCBI Taxonomy" id="43982"/>
    <lineage>
        <taxon>Eukaryota</taxon>
        <taxon>Fungi</taxon>
        <taxon>Dikarya</taxon>
        <taxon>Ascomycota</taxon>
        <taxon>Saccharomycotina</taxon>
        <taxon>Pichiomycetes</taxon>
        <taxon>Pichiales</taxon>
        <taxon>Pichiaceae</taxon>
        <taxon>Ambrosiozyma</taxon>
    </lineage>
</organism>
<name>A0A9W6YSX8_AMBMO</name>
<gene>
    <name evidence="1" type="ORF">Amon01_000116600</name>
</gene>
<evidence type="ECO:0000313" key="1">
    <source>
        <dbReference type="EMBL" id="GMG20345.1"/>
    </source>
</evidence>
<protein>
    <submittedName>
        <fullName evidence="1">Unnamed protein product</fullName>
    </submittedName>
</protein>
<proteinExistence type="predicted"/>
<keyword evidence="2" id="KW-1185">Reference proteome</keyword>
<dbReference type="EMBL" id="BSXU01000347">
    <property type="protein sequence ID" value="GMG20345.1"/>
    <property type="molecule type" value="Genomic_DNA"/>
</dbReference>
<accession>A0A9W6YSX8</accession>
<reference evidence="1" key="1">
    <citation type="submission" date="2023-04" db="EMBL/GenBank/DDBJ databases">
        <title>Ambrosiozyma monospora NBRC 1965.</title>
        <authorList>
            <person name="Ichikawa N."/>
            <person name="Sato H."/>
            <person name="Tonouchi N."/>
        </authorList>
    </citation>
    <scope>NUCLEOTIDE SEQUENCE</scope>
    <source>
        <strain evidence="1">NBRC 1965</strain>
    </source>
</reference>
<dbReference type="AlphaFoldDB" id="A0A9W6YSX8"/>
<dbReference type="Proteomes" id="UP001165063">
    <property type="component" value="Unassembled WGS sequence"/>
</dbReference>